<gene>
    <name evidence="2" type="ORF">Tsubulata_029639</name>
</gene>
<feature type="signal peptide" evidence="1">
    <location>
        <begin position="1"/>
        <end position="18"/>
    </location>
</feature>
<keyword evidence="1" id="KW-0732">Signal</keyword>
<proteinExistence type="predicted"/>
<keyword evidence="3" id="KW-1185">Reference proteome</keyword>
<dbReference type="AlphaFoldDB" id="A0A9Q0JEE3"/>
<name>A0A9Q0JEE3_9ROSI</name>
<dbReference type="Proteomes" id="UP001141552">
    <property type="component" value="Unassembled WGS sequence"/>
</dbReference>
<feature type="chain" id="PRO_5040322601" evidence="1">
    <location>
        <begin position="19"/>
        <end position="63"/>
    </location>
</feature>
<protein>
    <submittedName>
        <fullName evidence="2">Uncharacterized protein</fullName>
    </submittedName>
</protein>
<reference evidence="2" key="1">
    <citation type="submission" date="2022-02" db="EMBL/GenBank/DDBJ databases">
        <authorList>
            <person name="Henning P.M."/>
            <person name="McCubbin A.G."/>
            <person name="Shore J.S."/>
        </authorList>
    </citation>
    <scope>NUCLEOTIDE SEQUENCE</scope>
    <source>
        <strain evidence="2">F60SS</strain>
        <tissue evidence="2">Leaves</tissue>
    </source>
</reference>
<reference evidence="2" key="2">
    <citation type="journal article" date="2023" name="Plants (Basel)">
        <title>Annotation of the Turnera subulata (Passifloraceae) Draft Genome Reveals the S-Locus Evolved after the Divergence of Turneroideae from Passifloroideae in a Stepwise Manner.</title>
        <authorList>
            <person name="Henning P.M."/>
            <person name="Roalson E.H."/>
            <person name="Mir W."/>
            <person name="McCubbin A.G."/>
            <person name="Shore J.S."/>
        </authorList>
    </citation>
    <scope>NUCLEOTIDE SEQUENCE</scope>
    <source>
        <strain evidence="2">F60SS</strain>
    </source>
</reference>
<accession>A0A9Q0JEE3</accession>
<evidence type="ECO:0000256" key="1">
    <source>
        <dbReference type="SAM" id="SignalP"/>
    </source>
</evidence>
<evidence type="ECO:0000313" key="3">
    <source>
        <dbReference type="Proteomes" id="UP001141552"/>
    </source>
</evidence>
<feature type="non-terminal residue" evidence="2">
    <location>
        <position position="63"/>
    </location>
</feature>
<comment type="caution">
    <text evidence="2">The sequence shown here is derived from an EMBL/GenBank/DDBJ whole genome shotgun (WGS) entry which is preliminary data.</text>
</comment>
<dbReference type="EMBL" id="JAKUCV010003266">
    <property type="protein sequence ID" value="KAJ4839611.1"/>
    <property type="molecule type" value="Genomic_DNA"/>
</dbReference>
<evidence type="ECO:0000313" key="2">
    <source>
        <dbReference type="EMBL" id="KAJ4839611.1"/>
    </source>
</evidence>
<sequence>MICTVDLVVHELLGCLWGCRWMCGQTGTRTRNGWMGRGPGEYLLSKAFLHSLISGGQSLSYQP</sequence>
<organism evidence="2 3">
    <name type="scientific">Turnera subulata</name>
    <dbReference type="NCBI Taxonomy" id="218843"/>
    <lineage>
        <taxon>Eukaryota</taxon>
        <taxon>Viridiplantae</taxon>
        <taxon>Streptophyta</taxon>
        <taxon>Embryophyta</taxon>
        <taxon>Tracheophyta</taxon>
        <taxon>Spermatophyta</taxon>
        <taxon>Magnoliopsida</taxon>
        <taxon>eudicotyledons</taxon>
        <taxon>Gunneridae</taxon>
        <taxon>Pentapetalae</taxon>
        <taxon>rosids</taxon>
        <taxon>fabids</taxon>
        <taxon>Malpighiales</taxon>
        <taxon>Passifloraceae</taxon>
        <taxon>Turnera</taxon>
    </lineage>
</organism>